<feature type="compositionally biased region" description="Pro residues" evidence="2">
    <location>
        <begin position="187"/>
        <end position="214"/>
    </location>
</feature>
<feature type="coiled-coil region" evidence="1">
    <location>
        <begin position="64"/>
        <end position="91"/>
    </location>
</feature>
<dbReference type="Ensembl" id="ENSCMIT00000003244.1">
    <property type="protein sequence ID" value="ENSCMIP00000003129.1"/>
    <property type="gene ID" value="ENSCMIG00000001861.1"/>
</dbReference>
<reference evidence="4" key="1">
    <citation type="journal article" date="2006" name="Science">
        <title>Ancient noncoding elements conserved in the human genome.</title>
        <authorList>
            <person name="Venkatesh B."/>
            <person name="Kirkness E.F."/>
            <person name="Loh Y.H."/>
            <person name="Halpern A.L."/>
            <person name="Lee A.P."/>
            <person name="Johnson J."/>
            <person name="Dandona N."/>
            <person name="Viswanathan L.D."/>
            <person name="Tay A."/>
            <person name="Venter J.C."/>
            <person name="Strausberg R.L."/>
            <person name="Brenner S."/>
        </authorList>
    </citation>
    <scope>NUCLEOTIDE SEQUENCE [LARGE SCALE GENOMIC DNA]</scope>
</reference>
<reference evidence="3" key="4">
    <citation type="submission" date="2025-08" db="UniProtKB">
        <authorList>
            <consortium name="Ensembl"/>
        </authorList>
    </citation>
    <scope>IDENTIFICATION</scope>
</reference>
<evidence type="ECO:0000313" key="3">
    <source>
        <dbReference type="Ensembl" id="ENSCMIP00000003129.1"/>
    </source>
</evidence>
<feature type="region of interest" description="Disordered" evidence="2">
    <location>
        <begin position="147"/>
        <end position="214"/>
    </location>
</feature>
<organism evidence="3 4">
    <name type="scientific">Callorhinchus milii</name>
    <name type="common">Ghost shark</name>
    <dbReference type="NCBI Taxonomy" id="7868"/>
    <lineage>
        <taxon>Eukaryota</taxon>
        <taxon>Metazoa</taxon>
        <taxon>Chordata</taxon>
        <taxon>Craniata</taxon>
        <taxon>Vertebrata</taxon>
        <taxon>Chondrichthyes</taxon>
        <taxon>Holocephali</taxon>
        <taxon>Chimaeriformes</taxon>
        <taxon>Callorhinchidae</taxon>
        <taxon>Callorhinchus</taxon>
    </lineage>
</organism>
<reference evidence="4" key="2">
    <citation type="journal article" date="2007" name="PLoS Biol.">
        <title>Survey sequencing and comparative analysis of the elephant shark (Callorhinchus milii) genome.</title>
        <authorList>
            <person name="Venkatesh B."/>
            <person name="Kirkness E.F."/>
            <person name="Loh Y.H."/>
            <person name="Halpern A.L."/>
            <person name="Lee A.P."/>
            <person name="Johnson J."/>
            <person name="Dandona N."/>
            <person name="Viswanathan L.D."/>
            <person name="Tay A."/>
            <person name="Venter J.C."/>
            <person name="Strausberg R.L."/>
            <person name="Brenner S."/>
        </authorList>
    </citation>
    <scope>NUCLEOTIDE SEQUENCE [LARGE SCALE GENOMIC DNA]</scope>
</reference>
<protein>
    <submittedName>
        <fullName evidence="3">Uncharacterized protein</fullName>
    </submittedName>
</protein>
<feature type="compositionally biased region" description="Basic and acidic residues" evidence="2">
    <location>
        <begin position="36"/>
        <end position="48"/>
    </location>
</feature>
<reference evidence="4" key="3">
    <citation type="journal article" date="2014" name="Nature">
        <title>Elephant shark genome provides unique insights into gnathostome evolution.</title>
        <authorList>
            <consortium name="International Elephant Shark Genome Sequencing Consortium"/>
            <person name="Venkatesh B."/>
            <person name="Lee A.P."/>
            <person name="Ravi V."/>
            <person name="Maurya A.K."/>
            <person name="Lian M.M."/>
            <person name="Swann J.B."/>
            <person name="Ohta Y."/>
            <person name="Flajnik M.F."/>
            <person name="Sutoh Y."/>
            <person name="Kasahara M."/>
            <person name="Hoon S."/>
            <person name="Gangu V."/>
            <person name="Roy S.W."/>
            <person name="Irimia M."/>
            <person name="Korzh V."/>
            <person name="Kondrychyn I."/>
            <person name="Lim Z.W."/>
            <person name="Tay B.H."/>
            <person name="Tohari S."/>
            <person name="Kong K.W."/>
            <person name="Ho S."/>
            <person name="Lorente-Galdos B."/>
            <person name="Quilez J."/>
            <person name="Marques-Bonet T."/>
            <person name="Raney B.J."/>
            <person name="Ingham P.W."/>
            <person name="Tay A."/>
            <person name="Hillier L.W."/>
            <person name="Minx P."/>
            <person name="Boehm T."/>
            <person name="Wilson R.K."/>
            <person name="Brenner S."/>
            <person name="Warren W.C."/>
        </authorList>
    </citation>
    <scope>NUCLEOTIDE SEQUENCE [LARGE SCALE GENOMIC DNA]</scope>
</reference>
<dbReference type="Proteomes" id="UP000314986">
    <property type="component" value="Unassembled WGS sequence"/>
</dbReference>
<accession>A0A4W3GZ50</accession>
<dbReference type="AlphaFoldDB" id="A0A4W3GZ50"/>
<keyword evidence="1" id="KW-0175">Coiled coil</keyword>
<reference evidence="3" key="5">
    <citation type="submission" date="2025-09" db="UniProtKB">
        <authorList>
            <consortium name="Ensembl"/>
        </authorList>
    </citation>
    <scope>IDENTIFICATION</scope>
</reference>
<feature type="region of interest" description="Disordered" evidence="2">
    <location>
        <begin position="1"/>
        <end position="48"/>
    </location>
</feature>
<evidence type="ECO:0000256" key="1">
    <source>
        <dbReference type="SAM" id="Coils"/>
    </source>
</evidence>
<evidence type="ECO:0000256" key="2">
    <source>
        <dbReference type="SAM" id="MobiDB-lite"/>
    </source>
</evidence>
<evidence type="ECO:0000313" key="4">
    <source>
        <dbReference type="Proteomes" id="UP000314986"/>
    </source>
</evidence>
<feature type="compositionally biased region" description="Basic and acidic residues" evidence="2">
    <location>
        <begin position="18"/>
        <end position="28"/>
    </location>
</feature>
<sequence length="214" mass="23148">VWSLGQVKGSLESVLQRQEQEERLREDSLAGSPRRSHPDAREREKWERETRETTLELLKVKDRVIEVERNNAGLQVERELLREQVRGLQAQSQATSAHILSLQAQASSLQAQHAQLQVPIADRIDLKILSLVIKSLPALAPPSLPLTPPSARPAPASCTVRPSPPSAPASVAVPSATTPQNSGISPSIPPPHLPPQPSHSPSISPPSPPQPIPP</sequence>
<name>A0A4W3GZ50_CALMI</name>
<dbReference type="InParanoid" id="A0A4W3GZ50"/>
<proteinExistence type="predicted"/>
<feature type="compositionally biased region" description="Low complexity" evidence="2">
    <location>
        <begin position="168"/>
        <end position="179"/>
    </location>
</feature>
<keyword evidence="4" id="KW-1185">Reference proteome</keyword>